<evidence type="ECO:0000313" key="1">
    <source>
        <dbReference type="EMBL" id="PYC74908.1"/>
    </source>
</evidence>
<evidence type="ECO:0000313" key="2">
    <source>
        <dbReference type="Proteomes" id="UP000248333"/>
    </source>
</evidence>
<dbReference type="RefSeq" id="WP_110562127.1">
    <property type="nucleotide sequence ID" value="NZ_PYBV01000005.1"/>
</dbReference>
<keyword evidence="2" id="KW-1185">Reference proteome</keyword>
<dbReference type="AlphaFoldDB" id="A0A318NSN6"/>
<reference evidence="1 2" key="1">
    <citation type="submission" date="2018-03" db="EMBL/GenBank/DDBJ databases">
        <title>Bioinformatic expansion and discovery of thiopeptide antibiotics.</title>
        <authorList>
            <person name="Schwalen C.J."/>
            <person name="Hudson G.A."/>
            <person name="Mitchell D.A."/>
        </authorList>
    </citation>
    <scope>NUCLEOTIDE SEQUENCE [LARGE SCALE GENOMIC DNA]</scope>
    <source>
        <strain evidence="1 2">NRRL 8041</strain>
    </source>
</reference>
<dbReference type="EMBL" id="PYBV01000005">
    <property type="protein sequence ID" value="PYC74908.1"/>
    <property type="molecule type" value="Genomic_DNA"/>
</dbReference>
<sequence>MLGDDAERAYVRAAAHDLLGYLAEDLDEARQHHIASPCTARIEQTVRCRLGEAIFAEAALEGTRTSWSPLVMVTLAS</sequence>
<comment type="caution">
    <text evidence="1">The sequence shown here is derived from an EMBL/GenBank/DDBJ whole genome shotgun (WGS) entry which is preliminary data.</text>
</comment>
<organism evidence="1 2">
    <name type="scientific">Micromonospora arborensis</name>
    <dbReference type="NCBI Taxonomy" id="2116518"/>
    <lineage>
        <taxon>Bacteria</taxon>
        <taxon>Bacillati</taxon>
        <taxon>Actinomycetota</taxon>
        <taxon>Actinomycetes</taxon>
        <taxon>Micromonosporales</taxon>
        <taxon>Micromonosporaceae</taxon>
        <taxon>Micromonospora</taxon>
    </lineage>
</organism>
<name>A0A318NSN6_9ACTN</name>
<gene>
    <name evidence="1" type="ORF">C7C45_03170</name>
</gene>
<dbReference type="Proteomes" id="UP000248333">
    <property type="component" value="Unassembled WGS sequence"/>
</dbReference>
<proteinExistence type="predicted"/>
<protein>
    <submittedName>
        <fullName evidence="1">Uncharacterized protein</fullName>
    </submittedName>
</protein>
<dbReference type="OrthoDB" id="33864at2"/>
<accession>A0A318NSN6</accession>